<accession>S4P980</accession>
<dbReference type="EMBL" id="GAIX01003849">
    <property type="protein sequence ID" value="JAA88711.1"/>
    <property type="molecule type" value="Transcribed_RNA"/>
</dbReference>
<feature type="non-terminal residue" evidence="1">
    <location>
        <position position="240"/>
    </location>
</feature>
<dbReference type="AlphaFoldDB" id="S4P980"/>
<evidence type="ECO:0000313" key="1">
    <source>
        <dbReference type="EMBL" id="JAA88711.1"/>
    </source>
</evidence>
<protein>
    <submittedName>
        <fullName evidence="1">Translational activator GCN1</fullName>
    </submittedName>
</protein>
<proteinExistence type="predicted"/>
<organism evidence="1">
    <name type="scientific">Pararge aegeria</name>
    <name type="common">speckled wood butterfly</name>
    <dbReference type="NCBI Taxonomy" id="116150"/>
    <lineage>
        <taxon>Eukaryota</taxon>
        <taxon>Metazoa</taxon>
        <taxon>Ecdysozoa</taxon>
        <taxon>Arthropoda</taxon>
        <taxon>Hexapoda</taxon>
        <taxon>Insecta</taxon>
        <taxon>Pterygota</taxon>
        <taxon>Neoptera</taxon>
        <taxon>Endopterygota</taxon>
        <taxon>Lepidoptera</taxon>
        <taxon>Glossata</taxon>
        <taxon>Ditrysia</taxon>
        <taxon>Papilionoidea</taxon>
        <taxon>Nymphalidae</taxon>
        <taxon>Satyrinae</taxon>
        <taxon>Satyrini</taxon>
        <taxon>Parargina</taxon>
        <taxon>Pararge</taxon>
    </lineage>
</organism>
<name>S4P980_9NEOP</name>
<reference evidence="1" key="1">
    <citation type="journal article" date="2013" name="BMC Genomics">
        <title>Unscrambling butterfly oogenesis.</title>
        <authorList>
            <person name="Carter J.M."/>
            <person name="Baker S.C."/>
            <person name="Pink R."/>
            <person name="Carter D.R."/>
            <person name="Collins A."/>
            <person name="Tomlin J."/>
            <person name="Gibbs M."/>
            <person name="Breuker C.J."/>
        </authorList>
    </citation>
    <scope>NUCLEOTIDE SEQUENCE</scope>
    <source>
        <tissue evidence="1">Ovary</tissue>
    </source>
</reference>
<reference evidence="1" key="2">
    <citation type="submission" date="2013-05" db="EMBL/GenBank/DDBJ databases">
        <authorList>
            <person name="Carter J.-M."/>
            <person name="Baker S.C."/>
            <person name="Pink R."/>
            <person name="Carter D.R.F."/>
            <person name="Collins A."/>
            <person name="Tomlin J."/>
            <person name="Gibbs M."/>
            <person name="Breuker C.J."/>
        </authorList>
    </citation>
    <scope>NUCLEOTIDE SEQUENCE</scope>
    <source>
        <tissue evidence="1">Ovary</tissue>
    </source>
</reference>
<sequence>MAALAQLDTEQELPTCGTAWTALTHHQKHVLLHDRVLAAAPDDVLTQVGLLCRTVLEKYESVATDKNSPVLKAFILVLLSPAKSVRTAGIEEVKALLAREDRAILARNLVQKLNEVLEEGRIFTVKEKTPPEDKVDVTGKMILDCVQALCSFKGYKVEDAERLALEALPSTHNPLVEAMNNNSWMKLVAYLGLDAGRLVNRYLTQLKQLYITDFTSTETARLVVATLVRCGPAGAGGAAA</sequence>